<reference evidence="15" key="3">
    <citation type="journal article" date="2019" name="Int. J. Syst. Evol. Microbiol.">
        <title>The Global Catalogue of Microorganisms (GCM) 10K type strain sequencing project: providing services to taxonomists for standard genome sequencing and annotation.</title>
        <authorList>
            <consortium name="The Broad Institute Genomics Platform"/>
            <consortium name="The Broad Institute Genome Sequencing Center for Infectious Disease"/>
            <person name="Wu L."/>
            <person name="Ma J."/>
        </authorList>
    </citation>
    <scope>NUCLEOTIDE SEQUENCE [LARGE SCALE GENOMIC DNA]</scope>
    <source>
        <strain evidence="15">CCM 7403</strain>
    </source>
</reference>
<evidence type="ECO:0000313" key="15">
    <source>
        <dbReference type="Proteomes" id="UP000630594"/>
    </source>
</evidence>
<keyword evidence="13" id="KW-0966">Cell projection</keyword>
<dbReference type="GO" id="GO:0005886">
    <property type="term" value="C:plasma membrane"/>
    <property type="evidence" value="ECO:0007669"/>
    <property type="project" value="UniProtKB-SubCell"/>
</dbReference>
<dbReference type="OrthoDB" id="3537056at2"/>
<evidence type="ECO:0000256" key="7">
    <source>
        <dbReference type="ARBA" id="ARBA00022779"/>
    </source>
</evidence>
<dbReference type="GO" id="GO:0006935">
    <property type="term" value="P:chemotaxis"/>
    <property type="evidence" value="ECO:0007669"/>
    <property type="project" value="UniProtKB-KW"/>
</dbReference>
<accession>A0A4P7U7F8</accession>
<dbReference type="EMBL" id="BMCK01000001">
    <property type="protein sequence ID" value="GGD10949.1"/>
    <property type="molecule type" value="Genomic_DNA"/>
</dbReference>
<keyword evidence="4 10" id="KW-1003">Cell membrane</keyword>
<keyword evidence="13" id="KW-0969">Cilium</keyword>
<evidence type="ECO:0000313" key="12">
    <source>
        <dbReference type="EMBL" id="GGD10949.1"/>
    </source>
</evidence>
<evidence type="ECO:0000256" key="4">
    <source>
        <dbReference type="ARBA" id="ARBA00022475"/>
    </source>
</evidence>
<comment type="similarity">
    <text evidence="3 10">Belongs to the FliL family.</text>
</comment>
<dbReference type="GO" id="GO:0009425">
    <property type="term" value="C:bacterial-type flagellum basal body"/>
    <property type="evidence" value="ECO:0007669"/>
    <property type="project" value="InterPro"/>
</dbReference>
<keyword evidence="15" id="KW-1185">Reference proteome</keyword>
<evidence type="ECO:0000256" key="2">
    <source>
        <dbReference type="ARBA" id="ARBA00004162"/>
    </source>
</evidence>
<dbReference type="Proteomes" id="UP000297025">
    <property type="component" value="Chromosome"/>
</dbReference>
<dbReference type="AlphaFoldDB" id="A0A4P7U7F8"/>
<sequence>MPPPTAEKSPPPSKVPQAQGPGGGKAKWIALVCVLAAVGGVGWLKFQPGASKEPKPGEVMVLEPVQLNLAAGRYLRVGLALQLAEGVKEVDGSRALDATITRFSGLPLSALDETKERDQLKAELTDKLTQLYPDEVLDSYFVEFVTQ</sequence>
<feature type="region of interest" description="Disordered" evidence="11">
    <location>
        <begin position="1"/>
        <end position="21"/>
    </location>
</feature>
<evidence type="ECO:0000256" key="6">
    <source>
        <dbReference type="ARBA" id="ARBA00022692"/>
    </source>
</evidence>
<evidence type="ECO:0000256" key="8">
    <source>
        <dbReference type="ARBA" id="ARBA00022989"/>
    </source>
</evidence>
<proteinExistence type="inferred from homology"/>
<gene>
    <name evidence="13" type="ORF">E2C04_00370</name>
    <name evidence="12" type="ORF">GCM10007231_07150</name>
</gene>
<dbReference type="InterPro" id="IPR005503">
    <property type="entry name" value="FliL"/>
</dbReference>
<keyword evidence="8" id="KW-1133">Transmembrane helix</keyword>
<evidence type="ECO:0000256" key="9">
    <source>
        <dbReference type="ARBA" id="ARBA00023136"/>
    </source>
</evidence>
<feature type="compositionally biased region" description="Pro residues" evidence="11">
    <location>
        <begin position="1"/>
        <end position="14"/>
    </location>
</feature>
<reference evidence="12" key="5">
    <citation type="submission" date="2024-05" db="EMBL/GenBank/DDBJ databases">
        <authorList>
            <person name="Sun Q."/>
            <person name="Sedlacek I."/>
        </authorList>
    </citation>
    <scope>NUCLEOTIDE SEQUENCE</scope>
    <source>
        <strain evidence="12">CCM 7403</strain>
    </source>
</reference>
<evidence type="ECO:0000256" key="1">
    <source>
        <dbReference type="ARBA" id="ARBA00002254"/>
    </source>
</evidence>
<dbReference type="GO" id="GO:0071973">
    <property type="term" value="P:bacterial-type flagellum-dependent cell motility"/>
    <property type="evidence" value="ECO:0007669"/>
    <property type="project" value="InterPro"/>
</dbReference>
<evidence type="ECO:0000256" key="3">
    <source>
        <dbReference type="ARBA" id="ARBA00008281"/>
    </source>
</evidence>
<organism evidence="13 14">
    <name type="scientific">Nocardioides daphniae</name>
    <dbReference type="NCBI Taxonomy" id="402297"/>
    <lineage>
        <taxon>Bacteria</taxon>
        <taxon>Bacillati</taxon>
        <taxon>Actinomycetota</taxon>
        <taxon>Actinomycetes</taxon>
        <taxon>Propionibacteriales</taxon>
        <taxon>Nocardioidaceae</taxon>
        <taxon>Nocardioides</taxon>
    </lineage>
</organism>
<keyword evidence="6" id="KW-0812">Transmembrane</keyword>
<comment type="function">
    <text evidence="1 10">Controls the rotational direction of flagella during chemotaxis.</text>
</comment>
<keyword evidence="13" id="KW-0282">Flagellum</keyword>
<keyword evidence="9 10" id="KW-0472">Membrane</keyword>
<keyword evidence="5 10" id="KW-0145">Chemotaxis</keyword>
<comment type="subcellular location">
    <subcellularLocation>
        <location evidence="2">Cell membrane</location>
        <topology evidence="2">Single-pass membrane protein</topology>
    </subcellularLocation>
</comment>
<evidence type="ECO:0000313" key="13">
    <source>
        <dbReference type="EMBL" id="QCC76030.1"/>
    </source>
</evidence>
<dbReference type="EMBL" id="CP038462">
    <property type="protein sequence ID" value="QCC76030.1"/>
    <property type="molecule type" value="Genomic_DNA"/>
</dbReference>
<dbReference type="Proteomes" id="UP000630594">
    <property type="component" value="Unassembled WGS sequence"/>
</dbReference>
<protein>
    <recommendedName>
        <fullName evidence="10">Flagellar protein FliL</fullName>
    </recommendedName>
</protein>
<evidence type="ECO:0000256" key="5">
    <source>
        <dbReference type="ARBA" id="ARBA00022500"/>
    </source>
</evidence>
<keyword evidence="7 10" id="KW-0283">Flagellar rotation</keyword>
<reference evidence="12" key="2">
    <citation type="journal article" date="2014" name="Int. J. Syst. Evol. Microbiol.">
        <title>Complete genome of a new Firmicutes species belonging to the dominant human colonic microbiota ('Ruminococcus bicirculans') reveals two chromosomes and a selective capacity to utilize plant glucans.</title>
        <authorList>
            <consortium name="NISC Comparative Sequencing Program"/>
            <person name="Wegmann U."/>
            <person name="Louis P."/>
            <person name="Goesmann A."/>
            <person name="Henrissat B."/>
            <person name="Duncan S.H."/>
            <person name="Flint H.J."/>
        </authorList>
    </citation>
    <scope>NUCLEOTIDE SEQUENCE</scope>
    <source>
        <strain evidence="12">CCM 7403</strain>
    </source>
</reference>
<reference evidence="13 14" key="1">
    <citation type="journal article" date="2008" name="Int. J. Syst. Evol. Microbiol.">
        <title>Nocardioides daphniae sp. nov., isolated from Daphnia cucullata (Crustacea: Cladocera).</title>
        <authorList>
            <person name="Toth E.M."/>
            <person name="Keki Z."/>
            <person name="Homonnay Z.G."/>
            <person name="Borsodi A.K."/>
            <person name="Marialigeti K."/>
            <person name="Schumann P."/>
        </authorList>
    </citation>
    <scope>NUCLEOTIDE SEQUENCE [LARGE SCALE GENOMIC DNA]</scope>
    <source>
        <strain evidence="13 14">JCM 16608</strain>
    </source>
</reference>
<evidence type="ECO:0000256" key="11">
    <source>
        <dbReference type="SAM" id="MobiDB-lite"/>
    </source>
</evidence>
<reference evidence="13" key="4">
    <citation type="submission" date="2019-03" db="EMBL/GenBank/DDBJ databases">
        <authorList>
            <person name="Huang Y."/>
        </authorList>
    </citation>
    <scope>NUCLEOTIDE SEQUENCE</scope>
    <source>
        <strain evidence="13">JCM 16608</strain>
    </source>
</reference>
<name>A0A4P7U7F8_9ACTN</name>
<dbReference type="Pfam" id="PF03748">
    <property type="entry name" value="FliL"/>
    <property type="match status" value="1"/>
</dbReference>
<dbReference type="KEGG" id="ndp:E2C04_00370"/>
<evidence type="ECO:0000256" key="10">
    <source>
        <dbReference type="RuleBase" id="RU364125"/>
    </source>
</evidence>
<evidence type="ECO:0000313" key="14">
    <source>
        <dbReference type="Proteomes" id="UP000297025"/>
    </source>
</evidence>
<dbReference type="RefSeq" id="WP_135831080.1">
    <property type="nucleotide sequence ID" value="NZ_BMCK01000001.1"/>
</dbReference>